<dbReference type="EMBL" id="JABMIG020000005">
    <property type="protein sequence ID" value="KAL3804897.1"/>
    <property type="molecule type" value="Genomic_DNA"/>
</dbReference>
<feature type="compositionally biased region" description="Basic and acidic residues" evidence="1">
    <location>
        <begin position="512"/>
        <end position="524"/>
    </location>
</feature>
<sequence>MTSTAPTAAENYPEKRGFEKRRKLDHEDGAVPARAGPPPPPTPQGGPHDGRYHYDMYGMPMPVRYPYDDGHYREPPSMPYARGPPTPSPKHPHGPHPGYAYPPPPPPKEYYHNGYHMPDYPPPPPGWSGHHPHAPPPPHTYHHHPGNGGQPFSPRFSQPYEYDRHYATEPNAPRPKPSPTTANADGSYQSPTSVVNSLDTRSPEGSRNLNNFEERVGDGAPPSSQMAPYHPPPQPYYPPPIHSPASAHPPAHTARQWWSCDYCSYKFSSWEECSAHESMCPSRTHHPHHPRSSKKRGPDSISPHHPHHEESRFMDPHEEYAHNTDRPTFSLAQPLDGQSLSDRQCYVRTHFVELFVATEVDVSARHSRGAQKLHLNQVGLRCAYCAKLKPRDRAERAVCYPSSISRIYQTVADMQRFHFEACSAIPAKVLRVYKSLKTTRPRGVGSPQSYWDKSARELGLVDSEFGIMLKDGAATVFAMSKAEDGGGVGAAGVAPIPSLTNVDADVPPPPADVHREEGRARVWEESAVNENRSSTQEDAQERAHAPCSEADASILLMLKNPEGTSSPKSADEAVPEVTEV</sequence>
<evidence type="ECO:0000313" key="3">
    <source>
        <dbReference type="Proteomes" id="UP001516023"/>
    </source>
</evidence>
<evidence type="ECO:0000313" key="2">
    <source>
        <dbReference type="EMBL" id="KAL3804897.1"/>
    </source>
</evidence>
<dbReference type="Proteomes" id="UP001516023">
    <property type="component" value="Unassembled WGS sequence"/>
</dbReference>
<organism evidence="2 3">
    <name type="scientific">Cyclotella cryptica</name>
    <dbReference type="NCBI Taxonomy" id="29204"/>
    <lineage>
        <taxon>Eukaryota</taxon>
        <taxon>Sar</taxon>
        <taxon>Stramenopiles</taxon>
        <taxon>Ochrophyta</taxon>
        <taxon>Bacillariophyta</taxon>
        <taxon>Coscinodiscophyceae</taxon>
        <taxon>Thalassiosirophycidae</taxon>
        <taxon>Stephanodiscales</taxon>
        <taxon>Stephanodiscaceae</taxon>
        <taxon>Cyclotella</taxon>
    </lineage>
</organism>
<comment type="caution">
    <text evidence="2">The sequence shown here is derived from an EMBL/GenBank/DDBJ whole genome shotgun (WGS) entry which is preliminary data.</text>
</comment>
<feature type="region of interest" description="Disordered" evidence="1">
    <location>
        <begin position="500"/>
        <end position="580"/>
    </location>
</feature>
<feature type="compositionally biased region" description="Polar residues" evidence="1">
    <location>
        <begin position="528"/>
        <end position="537"/>
    </location>
</feature>
<feature type="compositionally biased region" description="Basic residues" evidence="1">
    <location>
        <begin position="283"/>
        <end position="295"/>
    </location>
</feature>
<feature type="region of interest" description="Disordered" evidence="1">
    <location>
        <begin position="1"/>
        <end position="54"/>
    </location>
</feature>
<protein>
    <recommendedName>
        <fullName evidence="4">C2H2-type domain-containing protein</fullName>
    </recommendedName>
</protein>
<feature type="region of interest" description="Disordered" evidence="1">
    <location>
        <begin position="126"/>
        <end position="250"/>
    </location>
</feature>
<dbReference type="AlphaFoldDB" id="A0ABD3QX82"/>
<evidence type="ECO:0000256" key="1">
    <source>
        <dbReference type="SAM" id="MobiDB-lite"/>
    </source>
</evidence>
<name>A0ABD3QX82_9STRA</name>
<keyword evidence="3" id="KW-1185">Reference proteome</keyword>
<feature type="region of interest" description="Disordered" evidence="1">
    <location>
        <begin position="279"/>
        <end position="312"/>
    </location>
</feature>
<feature type="compositionally biased region" description="Basic and acidic residues" evidence="1">
    <location>
        <begin position="12"/>
        <end position="29"/>
    </location>
</feature>
<accession>A0ABD3QX82</accession>
<gene>
    <name evidence="2" type="ORF">HJC23_006669</name>
</gene>
<reference evidence="2 3" key="1">
    <citation type="journal article" date="2020" name="G3 (Bethesda)">
        <title>Improved Reference Genome for Cyclotella cryptica CCMP332, a Model for Cell Wall Morphogenesis, Salinity Adaptation, and Lipid Production in Diatoms (Bacillariophyta).</title>
        <authorList>
            <person name="Roberts W.R."/>
            <person name="Downey K.M."/>
            <person name="Ruck E.C."/>
            <person name="Traller J.C."/>
            <person name="Alverson A.J."/>
        </authorList>
    </citation>
    <scope>NUCLEOTIDE SEQUENCE [LARGE SCALE GENOMIC DNA]</scope>
    <source>
        <strain evidence="2 3">CCMP332</strain>
    </source>
</reference>
<proteinExistence type="predicted"/>
<feature type="compositionally biased region" description="Polar residues" evidence="1">
    <location>
        <begin position="179"/>
        <end position="211"/>
    </location>
</feature>
<feature type="compositionally biased region" description="Pro residues" evidence="1">
    <location>
        <begin position="229"/>
        <end position="242"/>
    </location>
</feature>
<evidence type="ECO:0008006" key="4">
    <source>
        <dbReference type="Google" id="ProtNLM"/>
    </source>
</evidence>
<feature type="compositionally biased region" description="Pro residues" evidence="1">
    <location>
        <begin position="76"/>
        <end position="89"/>
    </location>
</feature>
<feature type="compositionally biased region" description="Pro residues" evidence="1">
    <location>
        <begin position="35"/>
        <end position="44"/>
    </location>
</feature>
<feature type="region of interest" description="Disordered" evidence="1">
    <location>
        <begin position="68"/>
        <end position="105"/>
    </location>
</feature>